<feature type="transmembrane region" description="Helical" evidence="1">
    <location>
        <begin position="49"/>
        <end position="68"/>
    </location>
</feature>
<organism evidence="2 3">
    <name type="scientific">Cryomorpha ignava</name>
    <dbReference type="NCBI Taxonomy" id="101383"/>
    <lineage>
        <taxon>Bacteria</taxon>
        <taxon>Pseudomonadati</taxon>
        <taxon>Bacteroidota</taxon>
        <taxon>Flavobacteriia</taxon>
        <taxon>Flavobacteriales</taxon>
        <taxon>Cryomorphaceae</taxon>
        <taxon>Cryomorpha</taxon>
    </lineage>
</organism>
<sequence length="223" mass="25505">MYPEVFSGISVSGIYIHEPGGLITDLLIAILCLALLLKLPRLKDSFQKYWALFIAMIGLAGVGGALVHGFPTVLGESLFYWMWTLKNVFLPIGNYFAAFVILSAAFPAKMRWLNILLLIKMVVANAFMFYIYSFLPIVIDIALTYFLVIWLSIRLTKSIPAYKQIRNAFLVVFFSGFLYLVKYDINPVWFSHKDLVHVFVLISVYLIYKAIKVKDKDYDFGKV</sequence>
<protein>
    <recommendedName>
        <fullName evidence="4">Ceramidase</fullName>
    </recommendedName>
</protein>
<feature type="transmembrane region" description="Helical" evidence="1">
    <location>
        <begin position="88"/>
        <end position="106"/>
    </location>
</feature>
<keyword evidence="3" id="KW-1185">Reference proteome</keyword>
<feature type="transmembrane region" description="Helical" evidence="1">
    <location>
        <begin position="137"/>
        <end position="153"/>
    </location>
</feature>
<evidence type="ECO:0000313" key="2">
    <source>
        <dbReference type="EMBL" id="NEN25658.1"/>
    </source>
</evidence>
<dbReference type="Pfam" id="PF22285">
    <property type="entry name" value="DUF6962"/>
    <property type="match status" value="1"/>
</dbReference>
<feature type="transmembrane region" description="Helical" evidence="1">
    <location>
        <begin position="165"/>
        <end position="183"/>
    </location>
</feature>
<keyword evidence="1" id="KW-0812">Transmembrane</keyword>
<evidence type="ECO:0000313" key="3">
    <source>
        <dbReference type="Proteomes" id="UP000486602"/>
    </source>
</evidence>
<evidence type="ECO:0000256" key="1">
    <source>
        <dbReference type="SAM" id="Phobius"/>
    </source>
</evidence>
<keyword evidence="1" id="KW-0472">Membrane</keyword>
<feature type="transmembrane region" description="Helical" evidence="1">
    <location>
        <begin position="20"/>
        <end position="37"/>
    </location>
</feature>
<dbReference type="EMBL" id="JAAGVY010000067">
    <property type="protein sequence ID" value="NEN25658.1"/>
    <property type="molecule type" value="Genomic_DNA"/>
</dbReference>
<feature type="transmembrane region" description="Helical" evidence="1">
    <location>
        <begin position="113"/>
        <end position="131"/>
    </location>
</feature>
<accession>A0A7K3WVT4</accession>
<comment type="caution">
    <text evidence="2">The sequence shown here is derived from an EMBL/GenBank/DDBJ whole genome shotgun (WGS) entry which is preliminary data.</text>
</comment>
<proteinExistence type="predicted"/>
<gene>
    <name evidence="2" type="ORF">G3O08_19370</name>
</gene>
<name>A0A7K3WVT4_9FLAO</name>
<dbReference type="AlphaFoldDB" id="A0A7K3WVT4"/>
<feature type="transmembrane region" description="Helical" evidence="1">
    <location>
        <begin position="195"/>
        <end position="211"/>
    </location>
</feature>
<dbReference type="Proteomes" id="UP000486602">
    <property type="component" value="Unassembled WGS sequence"/>
</dbReference>
<dbReference type="RefSeq" id="WP_163287108.1">
    <property type="nucleotide sequence ID" value="NZ_JAAGVY010000067.1"/>
</dbReference>
<reference evidence="2 3" key="1">
    <citation type="submission" date="2020-02" db="EMBL/GenBank/DDBJ databases">
        <title>Out from the shadows clarifying the taxonomy of the family Cryomorphaceae and related taxa by utilizing the GTDB taxonomic framework.</title>
        <authorList>
            <person name="Bowman J.P."/>
        </authorList>
    </citation>
    <scope>NUCLEOTIDE SEQUENCE [LARGE SCALE GENOMIC DNA]</scope>
    <source>
        <strain evidence="2 3">QSSC 1-22</strain>
    </source>
</reference>
<evidence type="ECO:0008006" key="4">
    <source>
        <dbReference type="Google" id="ProtNLM"/>
    </source>
</evidence>
<keyword evidence="1" id="KW-1133">Transmembrane helix</keyword>
<dbReference type="InterPro" id="IPR054235">
    <property type="entry name" value="DUF6962"/>
</dbReference>